<dbReference type="SUPFAM" id="SSF46785">
    <property type="entry name" value="Winged helix' DNA-binding domain"/>
    <property type="match status" value="1"/>
</dbReference>
<dbReference type="CDD" id="cd05466">
    <property type="entry name" value="PBP2_LTTR_substrate"/>
    <property type="match status" value="1"/>
</dbReference>
<dbReference type="Gene3D" id="1.10.10.10">
    <property type="entry name" value="Winged helix-like DNA-binding domain superfamily/Winged helix DNA-binding domain"/>
    <property type="match status" value="1"/>
</dbReference>
<evidence type="ECO:0000313" key="7">
    <source>
        <dbReference type="Proteomes" id="UP000037688"/>
    </source>
</evidence>
<dbReference type="Pfam" id="PF03466">
    <property type="entry name" value="LysR_substrate"/>
    <property type="match status" value="1"/>
</dbReference>
<evidence type="ECO:0000259" key="5">
    <source>
        <dbReference type="PROSITE" id="PS50931"/>
    </source>
</evidence>
<evidence type="ECO:0000256" key="1">
    <source>
        <dbReference type="ARBA" id="ARBA00009437"/>
    </source>
</evidence>
<dbReference type="InterPro" id="IPR036390">
    <property type="entry name" value="WH_DNA-bd_sf"/>
</dbReference>
<comment type="caution">
    <text evidence="6">The sequence shown here is derived from an EMBL/GenBank/DDBJ whole genome shotgun (WGS) entry which is preliminary data.</text>
</comment>
<dbReference type="FunFam" id="1.10.10.10:FF:000001">
    <property type="entry name" value="LysR family transcriptional regulator"/>
    <property type="match status" value="1"/>
</dbReference>
<protein>
    <submittedName>
        <fullName evidence="6">LysR family transcriptional regulator</fullName>
    </submittedName>
</protein>
<evidence type="ECO:0000256" key="2">
    <source>
        <dbReference type="ARBA" id="ARBA00023015"/>
    </source>
</evidence>
<dbReference type="PATRIC" id="fig|1705561.3.peg.1233"/>
<proteinExistence type="inferred from homology"/>
<dbReference type="GO" id="GO:0003700">
    <property type="term" value="F:DNA-binding transcription factor activity"/>
    <property type="evidence" value="ECO:0007669"/>
    <property type="project" value="InterPro"/>
</dbReference>
<keyword evidence="3" id="KW-0238">DNA-binding</keyword>
<gene>
    <name evidence="6" type="ORF">AMS66_07485</name>
</gene>
<dbReference type="PRINTS" id="PR00039">
    <property type="entry name" value="HTHLYSR"/>
</dbReference>
<keyword evidence="4" id="KW-0804">Transcription</keyword>
<organism evidence="6 7">
    <name type="scientific">Paenibacillus xylanivorans</name>
    <dbReference type="NCBI Taxonomy" id="1705561"/>
    <lineage>
        <taxon>Bacteria</taxon>
        <taxon>Bacillati</taxon>
        <taxon>Bacillota</taxon>
        <taxon>Bacilli</taxon>
        <taxon>Bacillales</taxon>
        <taxon>Paenibacillaceae</taxon>
        <taxon>Paenibacillus</taxon>
    </lineage>
</organism>
<dbReference type="Pfam" id="PF00126">
    <property type="entry name" value="HTH_1"/>
    <property type="match status" value="1"/>
</dbReference>
<dbReference type="PANTHER" id="PTHR30419:SF8">
    <property type="entry name" value="NITROGEN ASSIMILATION TRANSCRIPTIONAL ACTIVATOR-RELATED"/>
    <property type="match status" value="1"/>
</dbReference>
<accession>A0A0M9BQX7</accession>
<dbReference type="SUPFAM" id="SSF53850">
    <property type="entry name" value="Periplasmic binding protein-like II"/>
    <property type="match status" value="1"/>
</dbReference>
<evidence type="ECO:0000256" key="3">
    <source>
        <dbReference type="ARBA" id="ARBA00023125"/>
    </source>
</evidence>
<reference evidence="6 7" key="1">
    <citation type="submission" date="2015-08" db="EMBL/GenBank/DDBJ databases">
        <title>Draft genome sequence of cellulolytic and xylanolytic Paenibacillus sp. A59, isolated from a decaying forest soil from Patagonia, Argentina.</title>
        <authorList>
            <person name="Ghio S."/>
            <person name="Caceres A.M."/>
            <person name="Talia P."/>
            <person name="Grasso D."/>
            <person name="Campos E."/>
        </authorList>
    </citation>
    <scope>NUCLEOTIDE SEQUENCE [LARGE SCALE GENOMIC DNA]</scope>
    <source>
        <strain evidence="6 7">A59</strain>
    </source>
</reference>
<dbReference type="GO" id="GO:0003677">
    <property type="term" value="F:DNA binding"/>
    <property type="evidence" value="ECO:0007669"/>
    <property type="project" value="UniProtKB-KW"/>
</dbReference>
<dbReference type="InterPro" id="IPR036388">
    <property type="entry name" value="WH-like_DNA-bd_sf"/>
</dbReference>
<name>A0A0M9BQX7_9BACL</name>
<dbReference type="PANTHER" id="PTHR30419">
    <property type="entry name" value="HTH-TYPE TRANSCRIPTIONAL REGULATOR YBHD"/>
    <property type="match status" value="1"/>
</dbReference>
<feature type="domain" description="HTH lysR-type" evidence="5">
    <location>
        <begin position="6"/>
        <end position="63"/>
    </location>
</feature>
<sequence>MRGDFMEIRQMENFIVVCEELHFTRAADKIGISQPTLSQQIRALEDELGVPLFDRVGKKIVMTQAGTLFLEHCVQMVRHLQNTQDALAEFRNDQRGKLVIGVLPSDLDYRLTPLLVNFHAHFPKVKLKVVSSIYVLNQVLDNEVDIGIELTSISDDRLVRIPLCSEEYVLVVSENHAWAERNEIGIKELRDIQTVMFPEGFTGRELVDGYCRKYGFTLNTIMETSSATSIISLVKANVGGTVLPYPLIKAMNEPTLRIIRITDDAPYRHFEIIHRSDRYLTQSAKAFIEKTIDYFNQGYVEGE</sequence>
<dbReference type="PROSITE" id="PS50931">
    <property type="entry name" value="HTH_LYSR"/>
    <property type="match status" value="1"/>
</dbReference>
<keyword evidence="2" id="KW-0805">Transcription regulation</keyword>
<dbReference type="InterPro" id="IPR005119">
    <property type="entry name" value="LysR_subst-bd"/>
</dbReference>
<dbReference type="GO" id="GO:0005829">
    <property type="term" value="C:cytosol"/>
    <property type="evidence" value="ECO:0007669"/>
    <property type="project" value="TreeGrafter"/>
</dbReference>
<dbReference type="EMBL" id="LITU01000045">
    <property type="protein sequence ID" value="KOY17203.1"/>
    <property type="molecule type" value="Genomic_DNA"/>
</dbReference>
<dbReference type="InterPro" id="IPR000847">
    <property type="entry name" value="LysR_HTH_N"/>
</dbReference>
<evidence type="ECO:0000313" key="6">
    <source>
        <dbReference type="EMBL" id="KOY17203.1"/>
    </source>
</evidence>
<keyword evidence="7" id="KW-1185">Reference proteome</keyword>
<evidence type="ECO:0000256" key="4">
    <source>
        <dbReference type="ARBA" id="ARBA00023163"/>
    </source>
</evidence>
<dbReference type="InterPro" id="IPR050950">
    <property type="entry name" value="HTH-type_LysR_regulators"/>
</dbReference>
<dbReference type="Gene3D" id="3.40.190.290">
    <property type="match status" value="1"/>
</dbReference>
<dbReference type="AlphaFoldDB" id="A0A0M9BQX7"/>
<dbReference type="Proteomes" id="UP000037688">
    <property type="component" value="Unassembled WGS sequence"/>
</dbReference>
<comment type="similarity">
    <text evidence="1">Belongs to the LysR transcriptional regulatory family.</text>
</comment>